<dbReference type="GO" id="GO:0016787">
    <property type="term" value="F:hydrolase activity"/>
    <property type="evidence" value="ECO:0007669"/>
    <property type="project" value="UniProtKB-KW"/>
</dbReference>
<dbReference type="Pfam" id="PF00270">
    <property type="entry name" value="DEAD"/>
    <property type="match status" value="1"/>
</dbReference>
<dbReference type="CDD" id="cd17929">
    <property type="entry name" value="DEXHc_priA"/>
    <property type="match status" value="1"/>
</dbReference>
<feature type="domain" description="Helicase C-terminal" evidence="14">
    <location>
        <begin position="475"/>
        <end position="632"/>
    </location>
</feature>
<dbReference type="InterPro" id="IPR005259">
    <property type="entry name" value="PriA"/>
</dbReference>
<evidence type="ECO:0000313" key="15">
    <source>
        <dbReference type="EMBL" id="SVA82611.1"/>
    </source>
</evidence>
<dbReference type="GO" id="GO:0046872">
    <property type="term" value="F:metal ion binding"/>
    <property type="evidence" value="ECO:0007669"/>
    <property type="project" value="UniProtKB-KW"/>
</dbReference>
<dbReference type="PANTHER" id="PTHR30580">
    <property type="entry name" value="PRIMOSOMAL PROTEIN N"/>
    <property type="match status" value="1"/>
</dbReference>
<dbReference type="GO" id="GO:0043138">
    <property type="term" value="F:3'-5' DNA helicase activity"/>
    <property type="evidence" value="ECO:0007669"/>
    <property type="project" value="UniProtKB-EC"/>
</dbReference>
<dbReference type="InterPro" id="IPR040498">
    <property type="entry name" value="PriA_CRR"/>
</dbReference>
<evidence type="ECO:0000256" key="1">
    <source>
        <dbReference type="ARBA" id="ARBA00022515"/>
    </source>
</evidence>
<protein>
    <recommendedName>
        <fullName evidence="11">DNA 3'-5' helicase</fullName>
        <ecNumber evidence="11">5.6.2.4</ecNumber>
    </recommendedName>
</protein>
<evidence type="ECO:0000256" key="2">
    <source>
        <dbReference type="ARBA" id="ARBA00022705"/>
    </source>
</evidence>
<keyword evidence="6" id="KW-0347">Helicase</keyword>
<dbReference type="GO" id="GO:0006269">
    <property type="term" value="P:DNA replication, synthesis of primer"/>
    <property type="evidence" value="ECO:0007669"/>
    <property type="project" value="UniProtKB-KW"/>
</dbReference>
<dbReference type="InterPro" id="IPR027417">
    <property type="entry name" value="P-loop_NTPase"/>
</dbReference>
<dbReference type="InterPro" id="IPR014001">
    <property type="entry name" value="Helicase_ATP-bd"/>
</dbReference>
<dbReference type="SUPFAM" id="SSF52540">
    <property type="entry name" value="P-loop containing nucleoside triphosphate hydrolases"/>
    <property type="match status" value="2"/>
</dbReference>
<dbReference type="GO" id="GO:0005524">
    <property type="term" value="F:ATP binding"/>
    <property type="evidence" value="ECO:0007669"/>
    <property type="project" value="UniProtKB-KW"/>
</dbReference>
<evidence type="ECO:0000256" key="5">
    <source>
        <dbReference type="ARBA" id="ARBA00022801"/>
    </source>
</evidence>
<dbReference type="EC" id="5.6.2.4" evidence="11"/>
<dbReference type="InterPro" id="IPR042115">
    <property type="entry name" value="PriA_3primeBD_sf"/>
</dbReference>
<dbReference type="GO" id="GO:1990077">
    <property type="term" value="C:primosome complex"/>
    <property type="evidence" value="ECO:0007669"/>
    <property type="project" value="UniProtKB-KW"/>
</dbReference>
<evidence type="ECO:0000256" key="11">
    <source>
        <dbReference type="ARBA" id="ARBA00034808"/>
    </source>
</evidence>
<keyword evidence="4" id="KW-0547">Nucleotide-binding</keyword>
<dbReference type="InterPro" id="IPR041222">
    <property type="entry name" value="PriA_3primeBD"/>
</dbReference>
<dbReference type="InterPro" id="IPR041236">
    <property type="entry name" value="PriA_C"/>
</dbReference>
<evidence type="ECO:0000259" key="14">
    <source>
        <dbReference type="PROSITE" id="PS51194"/>
    </source>
</evidence>
<dbReference type="GO" id="GO:0006302">
    <property type="term" value="P:double-strand break repair"/>
    <property type="evidence" value="ECO:0007669"/>
    <property type="project" value="InterPro"/>
</dbReference>
<dbReference type="FunFam" id="3.40.50.300:FF:000489">
    <property type="entry name" value="Primosome assembly protein PriA"/>
    <property type="match status" value="1"/>
</dbReference>
<dbReference type="PANTHER" id="PTHR30580:SF0">
    <property type="entry name" value="PRIMOSOMAL PROTEIN N"/>
    <property type="match status" value="1"/>
</dbReference>
<dbReference type="AlphaFoldDB" id="A0A381Z115"/>
<evidence type="ECO:0000256" key="4">
    <source>
        <dbReference type="ARBA" id="ARBA00022741"/>
    </source>
</evidence>
<proteinExistence type="inferred from homology"/>
<keyword evidence="1" id="KW-0639">Primosome</keyword>
<dbReference type="PROSITE" id="PS51192">
    <property type="entry name" value="HELICASE_ATP_BIND_1"/>
    <property type="match status" value="1"/>
</dbReference>
<keyword evidence="7" id="KW-0862">Zinc</keyword>
<evidence type="ECO:0000256" key="7">
    <source>
        <dbReference type="ARBA" id="ARBA00022833"/>
    </source>
</evidence>
<evidence type="ECO:0000256" key="6">
    <source>
        <dbReference type="ARBA" id="ARBA00022806"/>
    </source>
</evidence>
<dbReference type="Pfam" id="PF17764">
    <property type="entry name" value="PriA_3primeBD"/>
    <property type="match status" value="1"/>
</dbReference>
<dbReference type="Gene3D" id="3.40.1440.60">
    <property type="entry name" value="PriA, 3(prime) DNA-binding domain"/>
    <property type="match status" value="1"/>
</dbReference>
<accession>A0A381Z115</accession>
<evidence type="ECO:0000256" key="10">
    <source>
        <dbReference type="ARBA" id="ARBA00023235"/>
    </source>
</evidence>
<dbReference type="Gene3D" id="3.40.50.300">
    <property type="entry name" value="P-loop containing nucleotide triphosphate hydrolases"/>
    <property type="match status" value="2"/>
</dbReference>
<evidence type="ECO:0000256" key="3">
    <source>
        <dbReference type="ARBA" id="ARBA00022723"/>
    </source>
</evidence>
<dbReference type="GO" id="GO:0006310">
    <property type="term" value="P:DNA recombination"/>
    <property type="evidence" value="ECO:0007669"/>
    <property type="project" value="InterPro"/>
</dbReference>
<dbReference type="InterPro" id="IPR011545">
    <property type="entry name" value="DEAD/DEAH_box_helicase_dom"/>
</dbReference>
<dbReference type="NCBIfam" id="TIGR00595">
    <property type="entry name" value="priA"/>
    <property type="match status" value="1"/>
</dbReference>
<dbReference type="SMART" id="SM00490">
    <property type="entry name" value="HELICc"/>
    <property type="match status" value="1"/>
</dbReference>
<evidence type="ECO:0000256" key="12">
    <source>
        <dbReference type="ARBA" id="ARBA00048988"/>
    </source>
</evidence>
<dbReference type="PROSITE" id="PS51194">
    <property type="entry name" value="HELICASE_CTER"/>
    <property type="match status" value="1"/>
</dbReference>
<keyword evidence="8" id="KW-0067">ATP-binding</keyword>
<dbReference type="Pfam" id="PF00271">
    <property type="entry name" value="Helicase_C"/>
    <property type="match status" value="1"/>
</dbReference>
<reference evidence="15" key="1">
    <citation type="submission" date="2018-05" db="EMBL/GenBank/DDBJ databases">
        <authorList>
            <person name="Lanie J.A."/>
            <person name="Ng W.-L."/>
            <person name="Kazmierczak K.M."/>
            <person name="Andrzejewski T.M."/>
            <person name="Davidsen T.M."/>
            <person name="Wayne K.J."/>
            <person name="Tettelin H."/>
            <person name="Glass J.I."/>
            <person name="Rusch D."/>
            <person name="Podicherti R."/>
            <person name="Tsui H.-C.T."/>
            <person name="Winkler M.E."/>
        </authorList>
    </citation>
    <scope>NUCLEOTIDE SEQUENCE</scope>
</reference>
<organism evidence="15">
    <name type="scientific">marine metagenome</name>
    <dbReference type="NCBI Taxonomy" id="408172"/>
    <lineage>
        <taxon>unclassified sequences</taxon>
        <taxon>metagenomes</taxon>
        <taxon>ecological metagenomes</taxon>
    </lineage>
</organism>
<comment type="catalytic activity">
    <reaction evidence="12">
        <text>ATP + H2O = ADP + phosphate + H(+)</text>
        <dbReference type="Rhea" id="RHEA:13065"/>
        <dbReference type="ChEBI" id="CHEBI:15377"/>
        <dbReference type="ChEBI" id="CHEBI:15378"/>
        <dbReference type="ChEBI" id="CHEBI:30616"/>
        <dbReference type="ChEBI" id="CHEBI:43474"/>
        <dbReference type="ChEBI" id="CHEBI:456216"/>
        <dbReference type="EC" id="5.6.2.4"/>
    </reaction>
</comment>
<name>A0A381Z115_9ZZZZ</name>
<keyword evidence="2" id="KW-0235">DNA replication</keyword>
<evidence type="ECO:0000256" key="9">
    <source>
        <dbReference type="ARBA" id="ARBA00023125"/>
    </source>
</evidence>
<evidence type="ECO:0000256" key="8">
    <source>
        <dbReference type="ARBA" id="ARBA00022840"/>
    </source>
</evidence>
<keyword evidence="5" id="KW-0378">Hydrolase</keyword>
<dbReference type="HAMAP" id="MF_00983">
    <property type="entry name" value="PriA"/>
    <property type="match status" value="1"/>
</dbReference>
<keyword evidence="3" id="KW-0479">Metal-binding</keyword>
<sequence>MFADISFPISSYQVFTYKVPDELINRLSIGMRVKVPLGSRIIKGIIVDLKKSTNFSGSIKSIIEMIDDQPVLDKNLWELIKWLSKYYNCPIGVSAKAVLPNNLSTKYELKTQLYVKAINQDKSVLNHAKTQKSVYTYLQSIQSLIPVNSLKDHCSNPNGICKQLHSKGFVELVNQPVLPNLSGISFDPIHKDIRFTKDQSLALKNIFSAINSSRFKSFLLHGVTGSGKTEIYIEAARHVVSKNKTVIILLPEIALTPQIAGRFKAVFGEKVALWHSKLSQSARAWTWKKICLGEYKVVIGARSSIFSPLKNLGLVIVDEEQEDSYKQGSPDPRYHARDVALMRGKINKATVLLASATPSLESYYNSTIKKLKYIHLPERFSGAYPKVHIVDMINESKESNKYGEIFSRLLLEKMKDRLSNGQQIILLHNRRGFAPAIRCDDCGEIYLCTHCKVSLTYHRSGNYLQCHFCNQIKNNLPEICGECNSYNIRLSGTGTQKIEDLLINEFPNASIARLDTDVAKSGENITKILQNFSNKKIDILLGTQMIAKGLDFANATLVGIINADTGLYLPDYRAGEKVFQLIYQSAGRSGRGDSPGEVVIQSYNPDNTVIKSAAKLNLKKYYDICLNERKSLDYPPFSWIVKFEVRGAKKDSVENSIKIISDGIKEIPKGIEKLGPSYCYREKLKDQYRMQIVFKSKKEFDPIGSRLHKFYNSLIINSKINASSNPRLIVDVNPTSLL</sequence>
<evidence type="ECO:0000259" key="13">
    <source>
        <dbReference type="PROSITE" id="PS51192"/>
    </source>
</evidence>
<dbReference type="Pfam" id="PF18074">
    <property type="entry name" value="PriA_C"/>
    <property type="match status" value="1"/>
</dbReference>
<dbReference type="InterPro" id="IPR001650">
    <property type="entry name" value="Helicase_C-like"/>
</dbReference>
<dbReference type="Pfam" id="PF18319">
    <property type="entry name" value="Zn_ribbon_PriA"/>
    <property type="match status" value="1"/>
</dbReference>
<dbReference type="GO" id="GO:0003677">
    <property type="term" value="F:DNA binding"/>
    <property type="evidence" value="ECO:0007669"/>
    <property type="project" value="UniProtKB-KW"/>
</dbReference>
<dbReference type="SMART" id="SM00487">
    <property type="entry name" value="DEXDc"/>
    <property type="match status" value="1"/>
</dbReference>
<keyword evidence="10" id="KW-0413">Isomerase</keyword>
<dbReference type="EMBL" id="UINC01019503">
    <property type="protein sequence ID" value="SVA82611.1"/>
    <property type="molecule type" value="Genomic_DNA"/>
</dbReference>
<gene>
    <name evidence="15" type="ORF">METZ01_LOCUS135465</name>
</gene>
<dbReference type="FunFam" id="3.40.1440.60:FF:000001">
    <property type="entry name" value="Primosomal protein N"/>
    <property type="match status" value="1"/>
</dbReference>
<dbReference type="GO" id="GO:0006270">
    <property type="term" value="P:DNA replication initiation"/>
    <property type="evidence" value="ECO:0007669"/>
    <property type="project" value="TreeGrafter"/>
</dbReference>
<feature type="domain" description="Helicase ATP-binding" evidence="13">
    <location>
        <begin position="209"/>
        <end position="376"/>
    </location>
</feature>
<keyword evidence="9" id="KW-0238">DNA-binding</keyword>